<dbReference type="AlphaFoldDB" id="A0A565BZA1"/>
<evidence type="ECO:0000313" key="3">
    <source>
        <dbReference type="Proteomes" id="UP000489600"/>
    </source>
</evidence>
<feature type="region of interest" description="Disordered" evidence="1">
    <location>
        <begin position="33"/>
        <end position="85"/>
    </location>
</feature>
<dbReference type="EMBL" id="CABITT030000005">
    <property type="protein sequence ID" value="VVB06718.1"/>
    <property type="molecule type" value="Genomic_DNA"/>
</dbReference>
<comment type="caution">
    <text evidence="2">The sequence shown here is derived from an EMBL/GenBank/DDBJ whole genome shotgun (WGS) entry which is preliminary data.</text>
</comment>
<name>A0A565BZA1_9BRAS</name>
<gene>
    <name evidence="2" type="ORF">ANE_LOCUS17162</name>
</gene>
<proteinExistence type="predicted"/>
<feature type="compositionally biased region" description="Polar residues" evidence="1">
    <location>
        <begin position="46"/>
        <end position="57"/>
    </location>
</feature>
<accession>A0A565BZA1</accession>
<dbReference type="Proteomes" id="UP000489600">
    <property type="component" value="Unassembled WGS sequence"/>
</dbReference>
<sequence length="105" mass="12138">MVTLDRSREMNRRLWFDLRERIARDGESIIERDDEIDIGRGEAPMTTASTTSQSQLPSEEEKRETTVAESTLEGRSSDDNDDFDFGIAITIDIEEEKRERETPEI</sequence>
<protein>
    <submittedName>
        <fullName evidence="2">Uncharacterized protein</fullName>
    </submittedName>
</protein>
<evidence type="ECO:0000256" key="1">
    <source>
        <dbReference type="SAM" id="MobiDB-lite"/>
    </source>
</evidence>
<keyword evidence="3" id="KW-1185">Reference proteome</keyword>
<evidence type="ECO:0000313" key="2">
    <source>
        <dbReference type="EMBL" id="VVB06718.1"/>
    </source>
</evidence>
<organism evidence="2 3">
    <name type="scientific">Arabis nemorensis</name>
    <dbReference type="NCBI Taxonomy" id="586526"/>
    <lineage>
        <taxon>Eukaryota</taxon>
        <taxon>Viridiplantae</taxon>
        <taxon>Streptophyta</taxon>
        <taxon>Embryophyta</taxon>
        <taxon>Tracheophyta</taxon>
        <taxon>Spermatophyta</taxon>
        <taxon>Magnoliopsida</taxon>
        <taxon>eudicotyledons</taxon>
        <taxon>Gunneridae</taxon>
        <taxon>Pentapetalae</taxon>
        <taxon>rosids</taxon>
        <taxon>malvids</taxon>
        <taxon>Brassicales</taxon>
        <taxon>Brassicaceae</taxon>
        <taxon>Arabideae</taxon>
        <taxon>Arabis</taxon>
    </lineage>
</organism>
<reference evidence="2" key="1">
    <citation type="submission" date="2019-07" db="EMBL/GenBank/DDBJ databases">
        <authorList>
            <person name="Dittberner H."/>
        </authorList>
    </citation>
    <scope>NUCLEOTIDE SEQUENCE [LARGE SCALE GENOMIC DNA]</scope>
</reference>